<keyword evidence="3" id="KW-1185">Reference proteome</keyword>
<sequence length="67" mass="6839">MSALGCGMAAIAVVFGALGGAHIVLACGCARDRMWDFSTIAALLGIVSLGLTAMTIWAALTEGIWKL</sequence>
<evidence type="ECO:0000313" key="2">
    <source>
        <dbReference type="EMBL" id="GIH07403.1"/>
    </source>
</evidence>
<dbReference type="AlphaFoldDB" id="A0A8J3QCX5"/>
<keyword evidence="1" id="KW-0472">Membrane</keyword>
<gene>
    <name evidence="2" type="ORF">Rhe02_54700</name>
</gene>
<dbReference type="EMBL" id="BONY01000036">
    <property type="protein sequence ID" value="GIH07403.1"/>
    <property type="molecule type" value="Genomic_DNA"/>
</dbReference>
<name>A0A8J3QCX5_9ACTN</name>
<keyword evidence="1" id="KW-0812">Transmembrane</keyword>
<dbReference type="RefSeq" id="WP_203911193.1">
    <property type="nucleotide sequence ID" value="NZ_BONY01000036.1"/>
</dbReference>
<organism evidence="2 3">
    <name type="scientific">Rhizocola hellebori</name>
    <dbReference type="NCBI Taxonomy" id="1392758"/>
    <lineage>
        <taxon>Bacteria</taxon>
        <taxon>Bacillati</taxon>
        <taxon>Actinomycetota</taxon>
        <taxon>Actinomycetes</taxon>
        <taxon>Micromonosporales</taxon>
        <taxon>Micromonosporaceae</taxon>
        <taxon>Rhizocola</taxon>
    </lineage>
</organism>
<reference evidence="2" key="1">
    <citation type="submission" date="2021-01" db="EMBL/GenBank/DDBJ databases">
        <title>Whole genome shotgun sequence of Rhizocola hellebori NBRC 109834.</title>
        <authorList>
            <person name="Komaki H."/>
            <person name="Tamura T."/>
        </authorList>
    </citation>
    <scope>NUCLEOTIDE SEQUENCE</scope>
    <source>
        <strain evidence="2">NBRC 109834</strain>
    </source>
</reference>
<protein>
    <submittedName>
        <fullName evidence="2">Uncharacterized protein</fullName>
    </submittedName>
</protein>
<comment type="caution">
    <text evidence="2">The sequence shown here is derived from an EMBL/GenBank/DDBJ whole genome shotgun (WGS) entry which is preliminary data.</text>
</comment>
<evidence type="ECO:0000256" key="1">
    <source>
        <dbReference type="SAM" id="Phobius"/>
    </source>
</evidence>
<dbReference type="Proteomes" id="UP000612899">
    <property type="component" value="Unassembled WGS sequence"/>
</dbReference>
<feature type="transmembrane region" description="Helical" evidence="1">
    <location>
        <begin position="42"/>
        <end position="60"/>
    </location>
</feature>
<evidence type="ECO:0000313" key="3">
    <source>
        <dbReference type="Proteomes" id="UP000612899"/>
    </source>
</evidence>
<proteinExistence type="predicted"/>
<accession>A0A8J3QCX5</accession>
<keyword evidence="1" id="KW-1133">Transmembrane helix</keyword>